<sequence>MAWLSSPKPWGMWMKQSPIYSTGLIRGLHQFRQFWQKFSGFHIGFSSKIIRY</sequence>
<accession>A0A7J8W846</accession>
<protein>
    <submittedName>
        <fullName evidence="1">Uncharacterized protein</fullName>
    </submittedName>
</protein>
<evidence type="ECO:0000313" key="2">
    <source>
        <dbReference type="Proteomes" id="UP000593573"/>
    </source>
</evidence>
<comment type="caution">
    <text evidence="1">The sequence shown here is derived from an EMBL/GenBank/DDBJ whole genome shotgun (WGS) entry which is preliminary data.</text>
</comment>
<gene>
    <name evidence="1" type="ORF">Goklo_025138</name>
</gene>
<keyword evidence="2" id="KW-1185">Reference proteome</keyword>
<dbReference type="Proteomes" id="UP000593573">
    <property type="component" value="Unassembled WGS sequence"/>
</dbReference>
<proteinExistence type="predicted"/>
<organism evidence="1 2">
    <name type="scientific">Gossypium klotzschianum</name>
    <dbReference type="NCBI Taxonomy" id="34286"/>
    <lineage>
        <taxon>Eukaryota</taxon>
        <taxon>Viridiplantae</taxon>
        <taxon>Streptophyta</taxon>
        <taxon>Embryophyta</taxon>
        <taxon>Tracheophyta</taxon>
        <taxon>Spermatophyta</taxon>
        <taxon>Magnoliopsida</taxon>
        <taxon>eudicotyledons</taxon>
        <taxon>Gunneridae</taxon>
        <taxon>Pentapetalae</taxon>
        <taxon>rosids</taxon>
        <taxon>malvids</taxon>
        <taxon>Malvales</taxon>
        <taxon>Malvaceae</taxon>
        <taxon>Malvoideae</taxon>
        <taxon>Gossypium</taxon>
    </lineage>
</organism>
<evidence type="ECO:0000313" key="1">
    <source>
        <dbReference type="EMBL" id="MBA0671000.1"/>
    </source>
</evidence>
<dbReference type="EMBL" id="JABFAB010239013">
    <property type="protein sequence ID" value="MBA0671000.1"/>
    <property type="molecule type" value="Genomic_DNA"/>
</dbReference>
<dbReference type="OrthoDB" id="995349at2759"/>
<reference evidence="1 2" key="1">
    <citation type="journal article" date="2019" name="Genome Biol. Evol.">
        <title>Insights into the evolution of the New World diploid cottons (Gossypium, subgenus Houzingenia) based on genome sequencing.</title>
        <authorList>
            <person name="Grover C.E."/>
            <person name="Arick M.A. 2nd"/>
            <person name="Thrash A."/>
            <person name="Conover J.L."/>
            <person name="Sanders W.S."/>
            <person name="Peterson D.G."/>
            <person name="Frelichowski J.E."/>
            <person name="Scheffler J.A."/>
            <person name="Scheffler B.E."/>
            <person name="Wendel J.F."/>
        </authorList>
    </citation>
    <scope>NUCLEOTIDE SEQUENCE [LARGE SCALE GENOMIC DNA]</scope>
    <source>
        <strain evidence="1">57</strain>
        <tissue evidence="1">Leaf</tissue>
    </source>
</reference>
<name>A0A7J8W846_9ROSI</name>
<dbReference type="AlphaFoldDB" id="A0A7J8W846"/>